<keyword evidence="2" id="KW-1185">Reference proteome</keyword>
<accession>A0A9W2UI06</accession>
<dbReference type="GeneID" id="128773410"/>
<reference evidence="3" key="1">
    <citation type="submission" date="2025-08" db="UniProtKB">
        <authorList>
            <consortium name="RefSeq"/>
        </authorList>
    </citation>
    <scope>IDENTIFICATION</scope>
    <source>
        <tissue evidence="3">Whole blood</tissue>
    </source>
</reference>
<dbReference type="Proteomes" id="UP001165780">
    <property type="component" value="Unplaced"/>
</dbReference>
<protein>
    <submittedName>
        <fullName evidence="3">Translation initiation factor IF-2-like</fullName>
    </submittedName>
</protein>
<evidence type="ECO:0000256" key="1">
    <source>
        <dbReference type="SAM" id="MobiDB-lite"/>
    </source>
</evidence>
<evidence type="ECO:0000313" key="2">
    <source>
        <dbReference type="Proteomes" id="UP001165780"/>
    </source>
</evidence>
<evidence type="ECO:0000313" key="3">
    <source>
        <dbReference type="RefSeq" id="XP_053745934.1"/>
    </source>
</evidence>
<organism evidence="2 3">
    <name type="scientific">Panthera pardus</name>
    <name type="common">Leopard</name>
    <name type="synonym">Felis pardus</name>
    <dbReference type="NCBI Taxonomy" id="9691"/>
    <lineage>
        <taxon>Eukaryota</taxon>
        <taxon>Metazoa</taxon>
        <taxon>Chordata</taxon>
        <taxon>Craniata</taxon>
        <taxon>Vertebrata</taxon>
        <taxon>Euteleostomi</taxon>
        <taxon>Mammalia</taxon>
        <taxon>Eutheria</taxon>
        <taxon>Laurasiatheria</taxon>
        <taxon>Carnivora</taxon>
        <taxon>Feliformia</taxon>
        <taxon>Felidae</taxon>
        <taxon>Pantherinae</taxon>
        <taxon>Panthera</taxon>
    </lineage>
</organism>
<dbReference type="RefSeq" id="XP_053745934.1">
    <property type="nucleotide sequence ID" value="XM_053889959.1"/>
</dbReference>
<proteinExistence type="predicted"/>
<feature type="region of interest" description="Disordered" evidence="1">
    <location>
        <begin position="31"/>
        <end position="71"/>
    </location>
</feature>
<dbReference type="AlphaFoldDB" id="A0A9W2UI06"/>
<sequence length="382" mass="40794">MGRQNAASLLGCSVSFQRLSSNLALGYFGGGGGGGAGPTQRSRVVRTPRGERGRSPAPPTCRGPRKRGPLPGPLTIYLAPSHRPARGSQPAKQSGTGITRRAERLVSLYCTDTLLAKPYAFPRHYLARDRAEGPQGGAGQWQHEPGVTSVRPRPPPPPAPRPHRPPAPPRWRANSRAWLANAAQSEAKTANAAPEPRPQRGTPVLRPPRGPRPSLALSAPGREWQRGGEVLENRFPLSLPRATRLGGPAVGSRIPEPRAGVEGAPGPSRGAAGPSVFFHRAATCRPTPRAARAGTGYFAERRSSSRDSLVENVATDPCPQFLSHIPLKEPSGVSPDCSYWRSPFPGRTNFSNPCACVDFSKRPKYVFAPTLSKAIRVSGTSF</sequence>
<feature type="compositionally biased region" description="Pro residues" evidence="1">
    <location>
        <begin position="152"/>
        <end position="169"/>
    </location>
</feature>
<feature type="region of interest" description="Disordered" evidence="1">
    <location>
        <begin position="246"/>
        <end position="270"/>
    </location>
</feature>
<name>A0A9W2UI06_PANPR</name>
<feature type="region of interest" description="Disordered" evidence="1">
    <location>
        <begin position="130"/>
        <end position="227"/>
    </location>
</feature>
<gene>
    <name evidence="3" type="primary">LOC128773410</name>
</gene>